<dbReference type="InterPro" id="IPR009507">
    <property type="entry name" value="UPF0435"/>
</dbReference>
<name>W4VFR5_9BACI</name>
<dbReference type="RefSeq" id="WP_035721505.1">
    <property type="nucleotide sequence ID" value="NZ_BAVS01000001.1"/>
</dbReference>
<evidence type="ECO:0008006" key="3">
    <source>
        <dbReference type="Google" id="ProtNLM"/>
    </source>
</evidence>
<dbReference type="Pfam" id="PF06569">
    <property type="entry name" value="DUF1128"/>
    <property type="match status" value="1"/>
</dbReference>
<evidence type="ECO:0000313" key="2">
    <source>
        <dbReference type="Proteomes" id="UP000019102"/>
    </source>
</evidence>
<dbReference type="EMBL" id="BAVS01000001">
    <property type="protein sequence ID" value="GAE91663.1"/>
    <property type="molecule type" value="Genomic_DNA"/>
</dbReference>
<comment type="caution">
    <text evidence="1">The sequence shown here is derived from an EMBL/GenBank/DDBJ whole genome shotgun (WGS) entry which is preliminary data.</text>
</comment>
<dbReference type="OrthoDB" id="2361695at2"/>
<dbReference type="AlphaFoldDB" id="W4VFR5"/>
<accession>W4VFR5</accession>
<reference evidence="1 2" key="1">
    <citation type="journal article" date="2014" name="Genome Announc.">
        <title>Draft Genome Sequence of the Boron-Tolerant and Moderately Halotolerant Bacterium Gracilibacillus boraciitolerans JCM 21714T.</title>
        <authorList>
            <person name="Ahmed I."/>
            <person name="Oshima K."/>
            <person name="Suda W."/>
            <person name="Kitamura K."/>
            <person name="Iida T."/>
            <person name="Ohmori Y."/>
            <person name="Fujiwara T."/>
            <person name="Hattori M."/>
            <person name="Ohkuma M."/>
        </authorList>
    </citation>
    <scope>NUCLEOTIDE SEQUENCE [LARGE SCALE GENOMIC DNA]</scope>
    <source>
        <strain evidence="1 2">JCM 21714</strain>
    </source>
</reference>
<dbReference type="Proteomes" id="UP000019102">
    <property type="component" value="Unassembled WGS sequence"/>
</dbReference>
<dbReference type="STRING" id="1298598.JCM21714_616"/>
<protein>
    <recommendedName>
        <fullName evidence="3">DUF1128 domain-containing protein</fullName>
    </recommendedName>
</protein>
<sequence length="73" mass="8705">MNLEEKSEQNLEYIIYNMGKMLQVVNDSIMNPKDYDLNNYEELKALYDLLKQKGKLTVAEIQAFIAELRQYRK</sequence>
<keyword evidence="2" id="KW-1185">Reference proteome</keyword>
<proteinExistence type="predicted"/>
<dbReference type="eggNOG" id="COG4840">
    <property type="taxonomic scope" value="Bacteria"/>
</dbReference>
<organism evidence="1 2">
    <name type="scientific">Gracilibacillus boraciitolerans JCM 21714</name>
    <dbReference type="NCBI Taxonomy" id="1298598"/>
    <lineage>
        <taxon>Bacteria</taxon>
        <taxon>Bacillati</taxon>
        <taxon>Bacillota</taxon>
        <taxon>Bacilli</taxon>
        <taxon>Bacillales</taxon>
        <taxon>Bacillaceae</taxon>
        <taxon>Gracilibacillus</taxon>
    </lineage>
</organism>
<evidence type="ECO:0000313" key="1">
    <source>
        <dbReference type="EMBL" id="GAE91663.1"/>
    </source>
</evidence>
<gene>
    <name evidence="1" type="ORF">JCM21714_616</name>
</gene>